<protein>
    <recommendedName>
        <fullName evidence="1">DNA polymerase III subunit tau-like C-terminal domain-containing protein</fullName>
    </recommendedName>
</protein>
<dbReference type="AlphaFoldDB" id="A0A645FJD9"/>
<dbReference type="EMBL" id="VSSQ01061154">
    <property type="protein sequence ID" value="MPN14517.1"/>
    <property type="molecule type" value="Genomic_DNA"/>
</dbReference>
<comment type="caution">
    <text evidence="2">The sequence shown here is derived from an EMBL/GenBank/DDBJ whole genome shotgun (WGS) entry which is preliminary data.</text>
</comment>
<dbReference type="InterPro" id="IPR048448">
    <property type="entry name" value="DnaX-like_C"/>
</dbReference>
<gene>
    <name evidence="2" type="ORF">SDC9_161844</name>
</gene>
<organism evidence="2">
    <name type="scientific">bioreactor metagenome</name>
    <dbReference type="NCBI Taxonomy" id="1076179"/>
    <lineage>
        <taxon>unclassified sequences</taxon>
        <taxon>metagenomes</taxon>
        <taxon>ecological metagenomes</taxon>
    </lineage>
</organism>
<accession>A0A645FJD9</accession>
<proteinExistence type="predicted"/>
<feature type="domain" description="DNA polymerase III subunit tau-like C-terminal" evidence="1">
    <location>
        <begin position="2"/>
        <end position="84"/>
    </location>
</feature>
<dbReference type="Pfam" id="PF20964">
    <property type="entry name" value="DnaX_C"/>
    <property type="match status" value="1"/>
</dbReference>
<sequence>MEKWDGFIQEIKNRKKMKLRTYLALCKPAIVDGEKIMLCFTRQDSFSKEAVERADTKKEIEEIACEYFSKPIKIKAIFEDEAGKLDDEVKDDAKVDDIVKKAIELFGEDLVEVVEED</sequence>
<reference evidence="2" key="1">
    <citation type="submission" date="2019-08" db="EMBL/GenBank/DDBJ databases">
        <authorList>
            <person name="Kucharzyk K."/>
            <person name="Murdoch R.W."/>
            <person name="Higgins S."/>
            <person name="Loffler F."/>
        </authorList>
    </citation>
    <scope>NUCLEOTIDE SEQUENCE</scope>
</reference>
<evidence type="ECO:0000313" key="2">
    <source>
        <dbReference type="EMBL" id="MPN14517.1"/>
    </source>
</evidence>
<evidence type="ECO:0000259" key="1">
    <source>
        <dbReference type="Pfam" id="PF20964"/>
    </source>
</evidence>
<name>A0A645FJD9_9ZZZZ</name>